<keyword evidence="2" id="KW-1185">Reference proteome</keyword>
<comment type="caution">
    <text evidence="1">The sequence shown here is derived from an EMBL/GenBank/DDBJ whole genome shotgun (WGS) entry which is preliminary data.</text>
</comment>
<dbReference type="GO" id="GO:0016829">
    <property type="term" value="F:lyase activity"/>
    <property type="evidence" value="ECO:0007669"/>
    <property type="project" value="UniProtKB-KW"/>
</dbReference>
<dbReference type="EMBL" id="MWZD01000020">
    <property type="protein sequence ID" value="PRI10380.1"/>
    <property type="molecule type" value="Genomic_DNA"/>
</dbReference>
<dbReference type="OrthoDB" id="154709at2"/>
<gene>
    <name evidence="1" type="ORF">B4915_12050</name>
</gene>
<protein>
    <submittedName>
        <fullName evidence="1">PBS lyase heat domain-containing protein repeat-containing protein</fullName>
    </submittedName>
</protein>
<dbReference type="Proteomes" id="UP000238650">
    <property type="component" value="Unassembled WGS sequence"/>
</dbReference>
<name>A0A2S9QLC0_9MICO</name>
<proteinExistence type="predicted"/>
<evidence type="ECO:0000313" key="1">
    <source>
        <dbReference type="EMBL" id="PRI10380.1"/>
    </source>
</evidence>
<organism evidence="1 2">
    <name type="scientific">Leucobacter massiliensis</name>
    <dbReference type="NCBI Taxonomy" id="1686285"/>
    <lineage>
        <taxon>Bacteria</taxon>
        <taxon>Bacillati</taxon>
        <taxon>Actinomycetota</taxon>
        <taxon>Actinomycetes</taxon>
        <taxon>Micrococcales</taxon>
        <taxon>Microbacteriaceae</taxon>
        <taxon>Leucobacter</taxon>
    </lineage>
</organism>
<dbReference type="AlphaFoldDB" id="A0A2S9QLC0"/>
<keyword evidence="1" id="KW-0456">Lyase</keyword>
<sequence length="232" mass="24875">MRAAGEWQRMLESAPAEQWPGLLEEHSGLPGPRANLELLAAAARLGDVEIADRLLAAGTEYAAACAAAILARRAASPECERRARALAAEERWRVRMGVEIGLQLLGDEDPDAVRAVVARWSADADPLVLRAAVAALCEPRLLRDAEAAAAAVDLCGRATRALRALPAEVRAEPGPRALRQALGYCWSVAVAADPAPGLAAFRALDTADRDVAWIVRENGRKQRLRRLLETEG</sequence>
<evidence type="ECO:0000313" key="2">
    <source>
        <dbReference type="Proteomes" id="UP000238650"/>
    </source>
</evidence>
<reference evidence="1 2" key="1">
    <citation type="journal article" date="2017" name="New Microbes New Infect">
        <title>Genome sequence of 'Leucobacter massiliensis' sp. nov. isolated from human pharynx after travel to the 2014 Hajj.</title>
        <authorList>
            <person name="Leangapichart T."/>
            <person name="Gautret P."/>
            <person name="Nguyen T.T."/>
            <person name="Armstrong N."/>
            <person name="Rolain J.M."/>
        </authorList>
    </citation>
    <scope>NUCLEOTIDE SEQUENCE [LARGE SCALE GENOMIC DNA]</scope>
    <source>
        <strain evidence="1 2">122RC15</strain>
    </source>
</reference>
<accession>A0A2S9QLC0</accession>
<dbReference type="RefSeq" id="WP_105806073.1">
    <property type="nucleotide sequence ID" value="NZ_MWZD01000020.1"/>
</dbReference>